<comment type="caution">
    <text evidence="10">The sequence shown here is derived from an EMBL/GenBank/DDBJ whole genome shotgun (WGS) entry which is preliminary data.</text>
</comment>
<proteinExistence type="inferred from homology"/>
<evidence type="ECO:0000256" key="6">
    <source>
        <dbReference type="ARBA" id="ARBA00022989"/>
    </source>
</evidence>
<dbReference type="InterPro" id="IPR022533">
    <property type="entry name" value="Cox20"/>
</dbReference>
<evidence type="ECO:0000256" key="4">
    <source>
        <dbReference type="ARBA" id="ARBA00022692"/>
    </source>
</evidence>
<evidence type="ECO:0000256" key="2">
    <source>
        <dbReference type="ARBA" id="ARBA00009575"/>
    </source>
</evidence>
<name>A0AAV8VC92_9CUCU</name>
<evidence type="ECO:0000256" key="5">
    <source>
        <dbReference type="ARBA" id="ARBA00022792"/>
    </source>
</evidence>
<keyword evidence="4 9" id="KW-0812">Transmembrane</keyword>
<dbReference type="Proteomes" id="UP001159042">
    <property type="component" value="Unassembled WGS sequence"/>
</dbReference>
<comment type="similarity">
    <text evidence="2">Belongs to the COX20 family.</text>
</comment>
<keyword evidence="8 9" id="KW-0472">Membrane</keyword>
<keyword evidence="6 9" id="KW-1133">Transmembrane helix</keyword>
<feature type="transmembrane region" description="Helical" evidence="9">
    <location>
        <begin position="37"/>
        <end position="55"/>
    </location>
</feature>
<protein>
    <recommendedName>
        <fullName evidence="3">Cytochrome c oxidase assembly protein COX20, mitochondrial</fullName>
    </recommendedName>
</protein>
<keyword evidence="11" id="KW-1185">Reference proteome</keyword>
<dbReference type="GO" id="GO:0005743">
    <property type="term" value="C:mitochondrial inner membrane"/>
    <property type="evidence" value="ECO:0007669"/>
    <property type="project" value="UniProtKB-SubCell"/>
</dbReference>
<gene>
    <name evidence="10" type="ORF">NQ315_005755</name>
</gene>
<accession>A0AAV8VC92</accession>
<keyword evidence="7" id="KW-0496">Mitochondrion</keyword>
<organism evidence="10 11">
    <name type="scientific">Exocentrus adspersus</name>
    <dbReference type="NCBI Taxonomy" id="1586481"/>
    <lineage>
        <taxon>Eukaryota</taxon>
        <taxon>Metazoa</taxon>
        <taxon>Ecdysozoa</taxon>
        <taxon>Arthropoda</taxon>
        <taxon>Hexapoda</taxon>
        <taxon>Insecta</taxon>
        <taxon>Pterygota</taxon>
        <taxon>Neoptera</taxon>
        <taxon>Endopterygota</taxon>
        <taxon>Coleoptera</taxon>
        <taxon>Polyphaga</taxon>
        <taxon>Cucujiformia</taxon>
        <taxon>Chrysomeloidea</taxon>
        <taxon>Cerambycidae</taxon>
        <taxon>Lamiinae</taxon>
        <taxon>Acanthocinini</taxon>
        <taxon>Exocentrus</taxon>
    </lineage>
</organism>
<evidence type="ECO:0000256" key="9">
    <source>
        <dbReference type="SAM" id="Phobius"/>
    </source>
</evidence>
<dbReference type="Pfam" id="PF12597">
    <property type="entry name" value="Cox20"/>
    <property type="match status" value="1"/>
</dbReference>
<evidence type="ECO:0000313" key="10">
    <source>
        <dbReference type="EMBL" id="KAJ8911676.1"/>
    </source>
</evidence>
<evidence type="ECO:0000256" key="7">
    <source>
        <dbReference type="ARBA" id="ARBA00023128"/>
    </source>
</evidence>
<evidence type="ECO:0000256" key="1">
    <source>
        <dbReference type="ARBA" id="ARBA00004273"/>
    </source>
</evidence>
<reference evidence="10 11" key="1">
    <citation type="journal article" date="2023" name="Insect Mol. Biol.">
        <title>Genome sequencing provides insights into the evolution of gene families encoding plant cell wall-degrading enzymes in longhorned beetles.</title>
        <authorList>
            <person name="Shin N.R."/>
            <person name="Okamura Y."/>
            <person name="Kirsch R."/>
            <person name="Pauchet Y."/>
        </authorList>
    </citation>
    <scope>NUCLEOTIDE SEQUENCE [LARGE SCALE GENOMIC DNA]</scope>
    <source>
        <strain evidence="10">EAD_L_NR</strain>
    </source>
</reference>
<feature type="transmembrane region" description="Helical" evidence="9">
    <location>
        <begin position="7"/>
        <end position="25"/>
    </location>
</feature>
<dbReference type="PANTHER" id="PTHR31586">
    <property type="entry name" value="CYTOCHROME C OXIDASE PROTEIN 20"/>
    <property type="match status" value="1"/>
</dbReference>
<comment type="subcellular location">
    <subcellularLocation>
        <location evidence="1">Mitochondrion inner membrane</location>
    </subcellularLocation>
</comment>
<dbReference type="PRINTS" id="PR02049">
    <property type="entry name" value="PROTEINF36A"/>
</dbReference>
<keyword evidence="5" id="KW-0999">Mitochondrion inner membrane</keyword>
<sequence>MAFPINSLLYGMGGGLFCGLARFMMTSQSLRSCNFAVYSFSLITMVYWMQCRYNYSKTKFEMIKTQKLLQELAAVEGTSEEELIKSKLGSEPVDV</sequence>
<dbReference type="GO" id="GO:0033617">
    <property type="term" value="P:mitochondrial respiratory chain complex IV assembly"/>
    <property type="evidence" value="ECO:0007669"/>
    <property type="project" value="InterPro"/>
</dbReference>
<evidence type="ECO:0000256" key="8">
    <source>
        <dbReference type="ARBA" id="ARBA00023136"/>
    </source>
</evidence>
<dbReference type="AlphaFoldDB" id="A0AAV8VC92"/>
<evidence type="ECO:0000256" key="3">
    <source>
        <dbReference type="ARBA" id="ARBA00017689"/>
    </source>
</evidence>
<dbReference type="EMBL" id="JANEYG010000168">
    <property type="protein sequence ID" value="KAJ8911676.1"/>
    <property type="molecule type" value="Genomic_DNA"/>
</dbReference>
<dbReference type="PANTHER" id="PTHR31586:SF1">
    <property type="entry name" value="CYTOCHROME C OXIDASE ASSEMBLY PROTEIN COX20, MITOCHONDRIAL"/>
    <property type="match status" value="1"/>
</dbReference>
<evidence type="ECO:0000313" key="11">
    <source>
        <dbReference type="Proteomes" id="UP001159042"/>
    </source>
</evidence>